<dbReference type="EMBL" id="JACJII010000001">
    <property type="protein sequence ID" value="MBA9005931.1"/>
    <property type="molecule type" value="Genomic_DNA"/>
</dbReference>
<dbReference type="InterPro" id="IPR005135">
    <property type="entry name" value="Endo/exonuclease/phosphatase"/>
</dbReference>
<dbReference type="RefSeq" id="WP_182706984.1">
    <property type="nucleotide sequence ID" value="NZ_JACJII010000001.1"/>
</dbReference>
<protein>
    <submittedName>
        <fullName evidence="2">Exodeoxyribonuclease-3</fullName>
        <ecNumber evidence="2">3.1.11.2</ecNumber>
    </submittedName>
</protein>
<proteinExistence type="predicted"/>
<feature type="domain" description="Endonuclease/exonuclease/phosphatase" evidence="1">
    <location>
        <begin position="15"/>
        <end position="270"/>
    </location>
</feature>
<dbReference type="GO" id="GO:0006281">
    <property type="term" value="P:DNA repair"/>
    <property type="evidence" value="ECO:0007669"/>
    <property type="project" value="InterPro"/>
</dbReference>
<keyword evidence="2" id="KW-0378">Hydrolase</keyword>
<dbReference type="Pfam" id="PF03372">
    <property type="entry name" value="Exo_endo_phos"/>
    <property type="match status" value="1"/>
</dbReference>
<reference evidence="2 3" key="1">
    <citation type="submission" date="2020-08" db="EMBL/GenBank/DDBJ databases">
        <title>Sequencing the genomes of 1000 actinobacteria strains.</title>
        <authorList>
            <person name="Klenk H.-P."/>
        </authorList>
    </citation>
    <scope>NUCLEOTIDE SEQUENCE [LARGE SCALE GENOMIC DNA]</scope>
    <source>
        <strain evidence="2 3">DSM 45823</strain>
    </source>
</reference>
<dbReference type="InterPro" id="IPR037493">
    <property type="entry name" value="ExoIII-like"/>
</dbReference>
<dbReference type="PANTHER" id="PTHR43250:SF2">
    <property type="entry name" value="EXODEOXYRIBONUCLEASE III"/>
    <property type="match status" value="1"/>
</dbReference>
<evidence type="ECO:0000313" key="2">
    <source>
        <dbReference type="EMBL" id="MBA9005931.1"/>
    </source>
</evidence>
<organism evidence="2 3">
    <name type="scientific">Thermomonospora cellulosilytica</name>
    <dbReference type="NCBI Taxonomy" id="1411118"/>
    <lineage>
        <taxon>Bacteria</taxon>
        <taxon>Bacillati</taxon>
        <taxon>Actinomycetota</taxon>
        <taxon>Actinomycetes</taxon>
        <taxon>Streptosporangiales</taxon>
        <taxon>Thermomonosporaceae</taxon>
        <taxon>Thermomonospora</taxon>
    </lineage>
</organism>
<name>A0A7W3N1P6_9ACTN</name>
<dbReference type="InterPro" id="IPR036691">
    <property type="entry name" value="Endo/exonu/phosph_ase_sf"/>
</dbReference>
<dbReference type="PANTHER" id="PTHR43250">
    <property type="entry name" value="EXODEOXYRIBONUCLEASE III"/>
    <property type="match status" value="1"/>
</dbReference>
<evidence type="ECO:0000313" key="3">
    <source>
        <dbReference type="Proteomes" id="UP000539313"/>
    </source>
</evidence>
<comment type="caution">
    <text evidence="2">The sequence shown here is derived from an EMBL/GenBank/DDBJ whole genome shotgun (WGS) entry which is preliminary data.</text>
</comment>
<dbReference type="EC" id="3.1.11.2" evidence="2"/>
<accession>A0A7W3N1P6</accession>
<dbReference type="Gene3D" id="3.60.10.10">
    <property type="entry name" value="Endonuclease/exonuclease/phosphatase"/>
    <property type="match status" value="1"/>
</dbReference>
<gene>
    <name evidence="2" type="ORF">HNR21_004813</name>
</gene>
<dbReference type="Proteomes" id="UP000539313">
    <property type="component" value="Unassembled WGS sequence"/>
</dbReference>
<keyword evidence="3" id="KW-1185">Reference proteome</keyword>
<dbReference type="GO" id="GO:0008311">
    <property type="term" value="F:double-stranded DNA 3'-5' DNA exonuclease activity"/>
    <property type="evidence" value="ECO:0007669"/>
    <property type="project" value="UniProtKB-EC"/>
</dbReference>
<evidence type="ECO:0000259" key="1">
    <source>
        <dbReference type="Pfam" id="PF03372"/>
    </source>
</evidence>
<dbReference type="AlphaFoldDB" id="A0A7W3N1P6"/>
<dbReference type="SUPFAM" id="SSF56219">
    <property type="entry name" value="DNase I-like"/>
    <property type="match status" value="1"/>
</dbReference>
<sequence>MTHGSTRDTREVSVLTLNIGAAARPRAEQLLTWLVDAGHDAGHDVVLLTETSAGPGTAYLLDHFARAGYTIVNTPDHGDRGAALITRIPVLDQPVQFKTVTIPGRVAAAVLDTRPRLCVAAVYVPSRDRSTDKTDRKHRFLTSLQDALATLPDHQRDGLLLGGDYNVIARTHQPSLPGFLPFEYDFLDHLHALGLVDVHDHHHPDAPQPHSWIGRTGDGYRYDYLHLARPLAGRITGCAYLHTTRQNRLTDHAAVTATLRLDQVQRLPVQAVTADDDLALF</sequence>